<evidence type="ECO:0000313" key="3">
    <source>
        <dbReference type="Proteomes" id="UP001175271"/>
    </source>
</evidence>
<dbReference type="Proteomes" id="UP001175271">
    <property type="component" value="Unassembled WGS sequence"/>
</dbReference>
<sequence length="129" mass="14344">MFGSNGGGASMLSAHFRLLTLLFLFAVCLQSAVESTRQYEVVDGSDLVSSVHKRGGARAFVGPRASIFSDGSFLYPSAKRLSGVMPYYFYESQPKRGGGRAFNSYWNSGFDGKRLFDDYRKRSSFDDYV</sequence>
<feature type="signal peptide" evidence="1">
    <location>
        <begin position="1"/>
        <end position="35"/>
    </location>
</feature>
<comment type="caution">
    <text evidence="2">The sequence shown here is derived from an EMBL/GenBank/DDBJ whole genome shotgun (WGS) entry which is preliminary data.</text>
</comment>
<evidence type="ECO:0000256" key="1">
    <source>
        <dbReference type="SAM" id="SignalP"/>
    </source>
</evidence>
<evidence type="ECO:0000313" key="2">
    <source>
        <dbReference type="EMBL" id="KAK0410841.1"/>
    </source>
</evidence>
<gene>
    <name evidence="2" type="ORF">QR680_005354</name>
</gene>
<keyword evidence="1" id="KW-0732">Signal</keyword>
<dbReference type="EMBL" id="JAUCMV010000003">
    <property type="protein sequence ID" value="KAK0410841.1"/>
    <property type="molecule type" value="Genomic_DNA"/>
</dbReference>
<proteinExistence type="predicted"/>
<organism evidence="2 3">
    <name type="scientific">Steinernema hermaphroditum</name>
    <dbReference type="NCBI Taxonomy" id="289476"/>
    <lineage>
        <taxon>Eukaryota</taxon>
        <taxon>Metazoa</taxon>
        <taxon>Ecdysozoa</taxon>
        <taxon>Nematoda</taxon>
        <taxon>Chromadorea</taxon>
        <taxon>Rhabditida</taxon>
        <taxon>Tylenchina</taxon>
        <taxon>Panagrolaimomorpha</taxon>
        <taxon>Strongyloidoidea</taxon>
        <taxon>Steinernematidae</taxon>
        <taxon>Steinernema</taxon>
    </lineage>
</organism>
<dbReference type="AlphaFoldDB" id="A0AA39HRP5"/>
<accession>A0AA39HRP5</accession>
<feature type="chain" id="PRO_5041370739" evidence="1">
    <location>
        <begin position="36"/>
        <end position="129"/>
    </location>
</feature>
<reference evidence="2" key="1">
    <citation type="submission" date="2023-06" db="EMBL/GenBank/DDBJ databases">
        <title>Genomic analysis of the entomopathogenic nematode Steinernema hermaphroditum.</title>
        <authorList>
            <person name="Schwarz E.M."/>
            <person name="Heppert J.K."/>
            <person name="Baniya A."/>
            <person name="Schwartz H.T."/>
            <person name="Tan C.-H."/>
            <person name="Antoshechkin I."/>
            <person name="Sternberg P.W."/>
            <person name="Goodrich-Blair H."/>
            <person name="Dillman A.R."/>
        </authorList>
    </citation>
    <scope>NUCLEOTIDE SEQUENCE</scope>
    <source>
        <strain evidence="2">PS9179</strain>
        <tissue evidence="2">Whole animal</tissue>
    </source>
</reference>
<protein>
    <submittedName>
        <fullName evidence="2">Uncharacterized protein</fullName>
    </submittedName>
</protein>
<keyword evidence="3" id="KW-1185">Reference proteome</keyword>
<name>A0AA39HRP5_9BILA</name>